<dbReference type="SMART" id="SM00327">
    <property type="entry name" value="VWA"/>
    <property type="match status" value="1"/>
</dbReference>
<dbReference type="PANTHER" id="PTHR24020:SF20">
    <property type="entry name" value="PH DOMAIN-CONTAINING PROTEIN"/>
    <property type="match status" value="1"/>
</dbReference>
<keyword evidence="1" id="KW-0175">Coiled coil</keyword>
<dbReference type="Proteomes" id="UP001163046">
    <property type="component" value="Unassembled WGS sequence"/>
</dbReference>
<organism evidence="5 6">
    <name type="scientific">Desmophyllum pertusum</name>
    <dbReference type="NCBI Taxonomy" id="174260"/>
    <lineage>
        <taxon>Eukaryota</taxon>
        <taxon>Metazoa</taxon>
        <taxon>Cnidaria</taxon>
        <taxon>Anthozoa</taxon>
        <taxon>Hexacorallia</taxon>
        <taxon>Scleractinia</taxon>
        <taxon>Caryophylliina</taxon>
        <taxon>Caryophylliidae</taxon>
        <taxon>Desmophyllum</taxon>
    </lineage>
</organism>
<evidence type="ECO:0000259" key="4">
    <source>
        <dbReference type="PROSITE" id="PS50234"/>
    </source>
</evidence>
<dbReference type="Pfam" id="PF00092">
    <property type="entry name" value="VWA"/>
    <property type="match status" value="1"/>
</dbReference>
<sequence length="491" mass="55201">MKLFSIEPTFDLRKHLKVAFANSRQRESLKNACLQKEDKVRNSNLRMLSKYEIQAANLDGHLLSMIHQYGREDNIGVTLAINNTLQPEDPPTELMRAVNKNISYFVMAIIQAGLRKEVHDSDSNNMEVDAGPAEEPSSNGIVNVPSNLLASHEAPVERAVKAKEGIPKDNHELHRLANDVSALWRALGRELMVEEPRLDQIDTDFQQSSYEKAFQMLRNSGIAEALVEVSGGLQCIVQCEDDWAKEIKKVRKHLKIRQAEAKDLREKYKERYPWKDQCEELVEKMQNMCSDLVQDTQENALNKEGSPYPGQKRLKVSPSDPDKGNGRDTESGLTSKVTPTPTPPPKCNQALDIAVVIDGSESVKEPNFKVCLQFVANLTNRFNVSEQGTHFGGLVYSTNVYPQFTFKDFQYYNAKNLTEKFLSFPYVREGTRTDKALIAANMDLFSEKGGDRADKPDVLIVITDGLTHPTESTPYPTVLKPFKASIVTLGK</sequence>
<keyword evidence="6" id="KW-1185">Reference proteome</keyword>
<dbReference type="AlphaFoldDB" id="A0A9X0D1D3"/>
<feature type="region of interest" description="Disordered" evidence="2">
    <location>
        <begin position="120"/>
        <end position="139"/>
    </location>
</feature>
<dbReference type="PANTHER" id="PTHR24020">
    <property type="entry name" value="COLLAGEN ALPHA"/>
    <property type="match status" value="1"/>
</dbReference>
<name>A0A9X0D1D3_9CNID</name>
<feature type="domain" description="VWFA" evidence="4">
    <location>
        <begin position="352"/>
        <end position="491"/>
    </location>
</feature>
<dbReference type="SUPFAM" id="SSF47986">
    <property type="entry name" value="DEATH domain"/>
    <property type="match status" value="1"/>
</dbReference>
<dbReference type="Gene3D" id="3.40.50.410">
    <property type="entry name" value="von Willebrand factor, type A domain"/>
    <property type="match status" value="1"/>
</dbReference>
<dbReference type="EMBL" id="MU825906">
    <property type="protein sequence ID" value="KAJ7383096.1"/>
    <property type="molecule type" value="Genomic_DNA"/>
</dbReference>
<evidence type="ECO:0000259" key="3">
    <source>
        <dbReference type="PROSITE" id="PS50017"/>
    </source>
</evidence>
<dbReference type="InterPro" id="IPR000488">
    <property type="entry name" value="Death_dom"/>
</dbReference>
<feature type="coiled-coil region" evidence="1">
    <location>
        <begin position="247"/>
        <end position="295"/>
    </location>
</feature>
<dbReference type="PROSITE" id="PS50017">
    <property type="entry name" value="DEATH_DOMAIN"/>
    <property type="match status" value="1"/>
</dbReference>
<comment type="caution">
    <text evidence="5">The sequence shown here is derived from an EMBL/GenBank/DDBJ whole genome shotgun (WGS) entry which is preliminary data.</text>
</comment>
<dbReference type="InterPro" id="IPR036465">
    <property type="entry name" value="vWFA_dom_sf"/>
</dbReference>
<evidence type="ECO:0000313" key="6">
    <source>
        <dbReference type="Proteomes" id="UP001163046"/>
    </source>
</evidence>
<dbReference type="CDD" id="cd01670">
    <property type="entry name" value="Death"/>
    <property type="match status" value="1"/>
</dbReference>
<evidence type="ECO:0000256" key="2">
    <source>
        <dbReference type="SAM" id="MobiDB-lite"/>
    </source>
</evidence>
<dbReference type="GO" id="GO:0007165">
    <property type="term" value="P:signal transduction"/>
    <property type="evidence" value="ECO:0007669"/>
    <property type="project" value="InterPro"/>
</dbReference>
<feature type="domain" description="Death" evidence="3">
    <location>
        <begin position="184"/>
        <end position="218"/>
    </location>
</feature>
<feature type="compositionally biased region" description="Basic and acidic residues" evidence="2">
    <location>
        <begin position="320"/>
        <end position="330"/>
    </location>
</feature>
<evidence type="ECO:0000256" key="1">
    <source>
        <dbReference type="SAM" id="Coils"/>
    </source>
</evidence>
<dbReference type="OrthoDB" id="6020543at2759"/>
<feature type="region of interest" description="Disordered" evidence="2">
    <location>
        <begin position="301"/>
        <end position="345"/>
    </location>
</feature>
<gene>
    <name evidence="5" type="ORF">OS493_030626</name>
</gene>
<dbReference type="SUPFAM" id="SSF53300">
    <property type="entry name" value="vWA-like"/>
    <property type="match status" value="1"/>
</dbReference>
<dbReference type="InterPro" id="IPR002035">
    <property type="entry name" value="VWF_A"/>
</dbReference>
<dbReference type="Gene3D" id="1.10.533.10">
    <property type="entry name" value="Death Domain, Fas"/>
    <property type="match status" value="1"/>
</dbReference>
<dbReference type="InterPro" id="IPR011029">
    <property type="entry name" value="DEATH-like_dom_sf"/>
</dbReference>
<evidence type="ECO:0008006" key="7">
    <source>
        <dbReference type="Google" id="ProtNLM"/>
    </source>
</evidence>
<proteinExistence type="predicted"/>
<accession>A0A9X0D1D3</accession>
<evidence type="ECO:0000313" key="5">
    <source>
        <dbReference type="EMBL" id="KAJ7383096.1"/>
    </source>
</evidence>
<dbReference type="CDD" id="cd01450">
    <property type="entry name" value="vWFA_subfamily_ECM"/>
    <property type="match status" value="1"/>
</dbReference>
<dbReference type="PROSITE" id="PS50234">
    <property type="entry name" value="VWFA"/>
    <property type="match status" value="1"/>
</dbReference>
<dbReference type="InterPro" id="IPR050525">
    <property type="entry name" value="ECM_Assembly_Org"/>
</dbReference>
<protein>
    <recommendedName>
        <fullName evidence="7">VWFA domain-containing protein</fullName>
    </recommendedName>
</protein>
<dbReference type="PRINTS" id="PR00453">
    <property type="entry name" value="VWFADOMAIN"/>
</dbReference>
<reference evidence="5" key="1">
    <citation type="submission" date="2023-01" db="EMBL/GenBank/DDBJ databases">
        <title>Genome assembly of the deep-sea coral Lophelia pertusa.</title>
        <authorList>
            <person name="Herrera S."/>
            <person name="Cordes E."/>
        </authorList>
    </citation>
    <scope>NUCLEOTIDE SEQUENCE</scope>
    <source>
        <strain evidence="5">USNM1676648</strain>
        <tissue evidence="5">Polyp</tissue>
    </source>
</reference>